<keyword evidence="1" id="KW-1133">Transmembrane helix</keyword>
<accession>A0A645HKW5</accession>
<dbReference type="EMBL" id="VSSQ01090295">
    <property type="protein sequence ID" value="MPN36253.1"/>
    <property type="molecule type" value="Genomic_DNA"/>
</dbReference>
<evidence type="ECO:0000313" key="2">
    <source>
        <dbReference type="EMBL" id="MPN36253.1"/>
    </source>
</evidence>
<sequence length="44" mass="5406">MFFRKSAHDFVDRRNYVNMFVAVNMGDFNAVFLYFQNLPLYFLF</sequence>
<evidence type="ECO:0000256" key="1">
    <source>
        <dbReference type="SAM" id="Phobius"/>
    </source>
</evidence>
<gene>
    <name evidence="2" type="ORF">SDC9_183762</name>
</gene>
<keyword evidence="1" id="KW-0472">Membrane</keyword>
<reference evidence="2" key="1">
    <citation type="submission" date="2019-08" db="EMBL/GenBank/DDBJ databases">
        <authorList>
            <person name="Kucharzyk K."/>
            <person name="Murdoch R.W."/>
            <person name="Higgins S."/>
            <person name="Loffler F."/>
        </authorList>
    </citation>
    <scope>NUCLEOTIDE SEQUENCE</scope>
</reference>
<proteinExistence type="predicted"/>
<dbReference type="AlphaFoldDB" id="A0A645HKW5"/>
<organism evidence="2">
    <name type="scientific">bioreactor metagenome</name>
    <dbReference type="NCBI Taxonomy" id="1076179"/>
    <lineage>
        <taxon>unclassified sequences</taxon>
        <taxon>metagenomes</taxon>
        <taxon>ecological metagenomes</taxon>
    </lineage>
</organism>
<protein>
    <submittedName>
        <fullName evidence="2">Uncharacterized protein</fullName>
    </submittedName>
</protein>
<keyword evidence="1" id="KW-0812">Transmembrane</keyword>
<comment type="caution">
    <text evidence="2">The sequence shown here is derived from an EMBL/GenBank/DDBJ whole genome shotgun (WGS) entry which is preliminary data.</text>
</comment>
<feature type="transmembrane region" description="Helical" evidence="1">
    <location>
        <begin position="16"/>
        <end position="35"/>
    </location>
</feature>
<name>A0A645HKW5_9ZZZZ</name>